<dbReference type="Proteomes" id="UP001293593">
    <property type="component" value="Unassembled WGS sequence"/>
</dbReference>
<evidence type="ECO:0000313" key="3">
    <source>
        <dbReference type="Proteomes" id="UP001293593"/>
    </source>
</evidence>
<dbReference type="PANTHER" id="PTHR35218">
    <property type="entry name" value="RNASE H DOMAIN-CONTAINING PROTEIN"/>
    <property type="match status" value="1"/>
</dbReference>
<evidence type="ECO:0000259" key="1">
    <source>
        <dbReference type="Pfam" id="PF03372"/>
    </source>
</evidence>
<accession>A0AAE1ITX2</accession>
<keyword evidence="3" id="KW-1185">Reference proteome</keyword>
<reference evidence="2" key="1">
    <citation type="submission" date="2023-10" db="EMBL/GenBank/DDBJ databases">
        <title>Chromosome-level genome of the transformable northern wattle, Acacia crassicarpa.</title>
        <authorList>
            <person name="Massaro I."/>
            <person name="Sinha N.R."/>
            <person name="Poethig S."/>
            <person name="Leichty A.R."/>
        </authorList>
    </citation>
    <scope>NUCLEOTIDE SEQUENCE</scope>
    <source>
        <strain evidence="2">Acra3RX</strain>
        <tissue evidence="2">Leaf</tissue>
    </source>
</reference>
<dbReference type="AlphaFoldDB" id="A0AAE1ITX2"/>
<dbReference type="EMBL" id="JAWXYG010000013">
    <property type="protein sequence ID" value="KAK4255764.1"/>
    <property type="molecule type" value="Genomic_DNA"/>
</dbReference>
<sequence>MVRVVFWNVRGVCGRDFAQNIRLLCRRNFPDILLLAETKSESDGNFRCLMSMGFDGMSYVPSVGRSGGIVAVWITAKIDVTVVRQDRQFIHLRCSGVGIQSSYVTAVYALSCSSQKQILWTELGHMASTMVEPWTLIGDFNDVAATIERSGGSEANVRRMTLFSDRIHQCHLLDLGAVGPRFTWRGPRLRGGRRLFERLDRGLANEVFFSSFPECTVQVLSRTKFSDHNPICLEYGVNAIPVCRNRCFRFEAMWIKHANYNEFLNHNWDNGTDLLSSLNLLQGSLLDWNKEVFGFIEKQKQNILNRIYGIQRAVGYPHSTYLCNLEMELQEELERLLKLEEIKWFQKSRSEWITNGDRNTRYYHLKAKMRKRRNRIVMLKNGNGEWVDKEEDLRLLILNHFKSLFCADF</sequence>
<dbReference type="GO" id="GO:0003824">
    <property type="term" value="F:catalytic activity"/>
    <property type="evidence" value="ECO:0007669"/>
    <property type="project" value="InterPro"/>
</dbReference>
<organism evidence="2 3">
    <name type="scientific">Acacia crassicarpa</name>
    <name type="common">northern wattle</name>
    <dbReference type="NCBI Taxonomy" id="499986"/>
    <lineage>
        <taxon>Eukaryota</taxon>
        <taxon>Viridiplantae</taxon>
        <taxon>Streptophyta</taxon>
        <taxon>Embryophyta</taxon>
        <taxon>Tracheophyta</taxon>
        <taxon>Spermatophyta</taxon>
        <taxon>Magnoliopsida</taxon>
        <taxon>eudicotyledons</taxon>
        <taxon>Gunneridae</taxon>
        <taxon>Pentapetalae</taxon>
        <taxon>rosids</taxon>
        <taxon>fabids</taxon>
        <taxon>Fabales</taxon>
        <taxon>Fabaceae</taxon>
        <taxon>Caesalpinioideae</taxon>
        <taxon>mimosoid clade</taxon>
        <taxon>Acacieae</taxon>
        <taxon>Acacia</taxon>
    </lineage>
</organism>
<comment type="caution">
    <text evidence="2">The sequence shown here is derived from an EMBL/GenBank/DDBJ whole genome shotgun (WGS) entry which is preliminary data.</text>
</comment>
<dbReference type="Pfam" id="PF03372">
    <property type="entry name" value="Exo_endo_phos"/>
    <property type="match status" value="1"/>
</dbReference>
<dbReference type="Gene3D" id="3.60.10.10">
    <property type="entry name" value="Endonuclease/exonuclease/phosphatase"/>
    <property type="match status" value="1"/>
</dbReference>
<evidence type="ECO:0000313" key="2">
    <source>
        <dbReference type="EMBL" id="KAK4255764.1"/>
    </source>
</evidence>
<dbReference type="InterPro" id="IPR036691">
    <property type="entry name" value="Endo/exonu/phosph_ase_sf"/>
</dbReference>
<dbReference type="InterPro" id="IPR005135">
    <property type="entry name" value="Endo/exonuclease/phosphatase"/>
</dbReference>
<gene>
    <name evidence="2" type="ORF">QN277_008719</name>
</gene>
<feature type="domain" description="Endonuclease/exonuclease/phosphatase" evidence="1">
    <location>
        <begin position="7"/>
        <end position="228"/>
    </location>
</feature>
<proteinExistence type="predicted"/>
<name>A0AAE1ITX2_9FABA</name>
<protein>
    <recommendedName>
        <fullName evidence="1">Endonuclease/exonuclease/phosphatase domain-containing protein</fullName>
    </recommendedName>
</protein>
<dbReference type="PANTHER" id="PTHR35218:SF7">
    <property type="entry name" value="ENDONUCLEASE_EXONUCLEASE_PHOSPHATASE"/>
    <property type="match status" value="1"/>
</dbReference>
<dbReference type="SUPFAM" id="SSF56219">
    <property type="entry name" value="DNase I-like"/>
    <property type="match status" value="1"/>
</dbReference>